<dbReference type="Proteomes" id="UP000177325">
    <property type="component" value="Unassembled WGS sequence"/>
</dbReference>
<dbReference type="PANTHER" id="PTHR21621:SF0">
    <property type="entry name" value="BETA-CITRYLGLUTAMATE SYNTHASE B-RELATED"/>
    <property type="match status" value="1"/>
</dbReference>
<evidence type="ECO:0000259" key="2">
    <source>
        <dbReference type="PROSITE" id="PS50975"/>
    </source>
</evidence>
<feature type="domain" description="ATP-grasp" evidence="2">
    <location>
        <begin position="90"/>
        <end position="276"/>
    </location>
</feature>
<dbReference type="EMBL" id="MFMM01000001">
    <property type="protein sequence ID" value="OGG84966.1"/>
    <property type="molecule type" value="Genomic_DNA"/>
</dbReference>
<gene>
    <name evidence="3" type="ORF">A3G90_02780</name>
</gene>
<dbReference type="GO" id="GO:0046872">
    <property type="term" value="F:metal ion binding"/>
    <property type="evidence" value="ECO:0007669"/>
    <property type="project" value="InterPro"/>
</dbReference>
<dbReference type="InterPro" id="IPR013815">
    <property type="entry name" value="ATP_grasp_subdomain_1"/>
</dbReference>
<name>A0A1F6FGH9_9BACT</name>
<dbReference type="GO" id="GO:0005524">
    <property type="term" value="F:ATP binding"/>
    <property type="evidence" value="ECO:0007669"/>
    <property type="project" value="UniProtKB-UniRule"/>
</dbReference>
<dbReference type="STRING" id="1798525.A3G90_02780"/>
<keyword evidence="1" id="KW-0067">ATP-binding</keyword>
<reference evidence="3 4" key="1">
    <citation type="journal article" date="2016" name="Nat. Commun.">
        <title>Thousands of microbial genomes shed light on interconnected biogeochemical processes in an aquifer system.</title>
        <authorList>
            <person name="Anantharaman K."/>
            <person name="Brown C.T."/>
            <person name="Hug L.A."/>
            <person name="Sharon I."/>
            <person name="Castelle C.J."/>
            <person name="Probst A.J."/>
            <person name="Thomas B.C."/>
            <person name="Singh A."/>
            <person name="Wilkins M.J."/>
            <person name="Karaoz U."/>
            <person name="Brodie E.L."/>
            <person name="Williams K.H."/>
            <person name="Hubbard S.S."/>
            <person name="Banfield J.F."/>
        </authorList>
    </citation>
    <scope>NUCLEOTIDE SEQUENCE [LARGE SCALE GENOMIC DNA]</scope>
</reference>
<proteinExistence type="predicted"/>
<sequence length="284" mass="31699">MTLHLIVIFKESFSVKFLIKAAEARGIKVNLVDANEVDFFNLPVLEKGDLLFRLTGSARAKRVEKLIINDDVAHFYKDSSYAISGRDSSYFYNKQAGLPVIKTIPLPPIWQSDIHKHVDYLGGFPLVVKIMGGQDGVGVIQVDTIEGLKSLFDYVRIQKRTVLLRSFVQHQYYGRLVVVGDRVVASHRTYSSKNEFRTNALGNTDEKKEAIVFSEEIQRVAVAAVKSIGIEFGGVDILFSDNGEYYISEVNSPCAYNHTQTLTGIDIAGAIVDYLINKSNLKSN</sequence>
<dbReference type="Gene3D" id="3.30.1490.20">
    <property type="entry name" value="ATP-grasp fold, A domain"/>
    <property type="match status" value="1"/>
</dbReference>
<dbReference type="AlphaFoldDB" id="A0A1F6FGH9"/>
<dbReference type="Pfam" id="PF08443">
    <property type="entry name" value="RimK"/>
    <property type="match status" value="1"/>
</dbReference>
<dbReference type="Gene3D" id="3.30.470.20">
    <property type="entry name" value="ATP-grasp fold, B domain"/>
    <property type="match status" value="1"/>
</dbReference>
<keyword evidence="1" id="KW-0547">Nucleotide-binding</keyword>
<protein>
    <recommendedName>
        <fullName evidence="2">ATP-grasp domain-containing protein</fullName>
    </recommendedName>
</protein>
<dbReference type="InterPro" id="IPR013651">
    <property type="entry name" value="ATP-grasp_RimK-type"/>
</dbReference>
<dbReference type="GO" id="GO:0009432">
    <property type="term" value="P:SOS response"/>
    <property type="evidence" value="ECO:0007669"/>
    <property type="project" value="TreeGrafter"/>
</dbReference>
<accession>A0A1F6FGH9</accession>
<dbReference type="GO" id="GO:0005737">
    <property type="term" value="C:cytoplasm"/>
    <property type="evidence" value="ECO:0007669"/>
    <property type="project" value="TreeGrafter"/>
</dbReference>
<evidence type="ECO:0000313" key="4">
    <source>
        <dbReference type="Proteomes" id="UP000177325"/>
    </source>
</evidence>
<evidence type="ECO:0000313" key="3">
    <source>
        <dbReference type="EMBL" id="OGG84966.1"/>
    </source>
</evidence>
<comment type="caution">
    <text evidence="3">The sequence shown here is derived from an EMBL/GenBank/DDBJ whole genome shotgun (WGS) entry which is preliminary data.</text>
</comment>
<dbReference type="GO" id="GO:0018169">
    <property type="term" value="F:ribosomal S6-glutamic acid ligase activity"/>
    <property type="evidence" value="ECO:0007669"/>
    <property type="project" value="TreeGrafter"/>
</dbReference>
<dbReference type="PANTHER" id="PTHR21621">
    <property type="entry name" value="RIBOSOMAL PROTEIN S6 MODIFICATION PROTEIN"/>
    <property type="match status" value="1"/>
</dbReference>
<organism evidence="3 4">
    <name type="scientific">Candidatus Kaiserbacteria bacterium RIFCSPLOWO2_12_FULL_45_26</name>
    <dbReference type="NCBI Taxonomy" id="1798525"/>
    <lineage>
        <taxon>Bacteria</taxon>
        <taxon>Candidatus Kaiseribacteriota</taxon>
    </lineage>
</organism>
<evidence type="ECO:0000256" key="1">
    <source>
        <dbReference type="PROSITE-ProRule" id="PRU00409"/>
    </source>
</evidence>
<dbReference type="InterPro" id="IPR011761">
    <property type="entry name" value="ATP-grasp"/>
</dbReference>
<dbReference type="SUPFAM" id="SSF56059">
    <property type="entry name" value="Glutathione synthetase ATP-binding domain-like"/>
    <property type="match status" value="1"/>
</dbReference>
<dbReference type="PROSITE" id="PS50975">
    <property type="entry name" value="ATP_GRASP"/>
    <property type="match status" value="1"/>
</dbReference>